<dbReference type="InterPro" id="IPR029063">
    <property type="entry name" value="SAM-dependent_MTases_sf"/>
</dbReference>
<reference evidence="1" key="1">
    <citation type="submission" date="2021-12" db="EMBL/GenBank/DDBJ databases">
        <title>Comparative genomics, transcriptomics and evolutionary studies reveal genomic signatures of adaptation to plant cell wall in hemibiotrophic fungi.</title>
        <authorList>
            <consortium name="DOE Joint Genome Institute"/>
            <person name="Baroncelli R."/>
            <person name="Diaz J.F."/>
            <person name="Benocci T."/>
            <person name="Peng M."/>
            <person name="Battaglia E."/>
            <person name="Haridas S."/>
            <person name="Andreopoulos W."/>
            <person name="Labutti K."/>
            <person name="Pangilinan J."/>
            <person name="Floch G.L."/>
            <person name="Makela M.R."/>
            <person name="Henrissat B."/>
            <person name="Grigoriev I.V."/>
            <person name="Crouch J.A."/>
            <person name="De Vries R.P."/>
            <person name="Sukno S.A."/>
            <person name="Thon M.R."/>
        </authorList>
    </citation>
    <scope>NUCLEOTIDE SEQUENCE</scope>
    <source>
        <strain evidence="1">CBS 112980</strain>
    </source>
</reference>
<comment type="caution">
    <text evidence="1">The sequence shown here is derived from an EMBL/GenBank/DDBJ whole genome shotgun (WGS) entry which is preliminary data.</text>
</comment>
<evidence type="ECO:0008006" key="3">
    <source>
        <dbReference type="Google" id="ProtNLM"/>
    </source>
</evidence>
<proteinExistence type="predicted"/>
<evidence type="ECO:0000313" key="2">
    <source>
        <dbReference type="Proteomes" id="UP001244207"/>
    </source>
</evidence>
<dbReference type="GeneID" id="85399833"/>
<dbReference type="SUPFAM" id="SSF53335">
    <property type="entry name" value="S-adenosyl-L-methionine-dependent methyltransferases"/>
    <property type="match status" value="1"/>
</dbReference>
<dbReference type="Proteomes" id="UP001244207">
    <property type="component" value="Unassembled WGS sequence"/>
</dbReference>
<name>A0AAD8XB09_GLOAC</name>
<accession>A0AAD8XB09</accession>
<dbReference type="AlphaFoldDB" id="A0AAD8XB09"/>
<organism evidence="1 2">
    <name type="scientific">Glomerella acutata</name>
    <name type="common">Colletotrichum acutatum</name>
    <dbReference type="NCBI Taxonomy" id="27357"/>
    <lineage>
        <taxon>Eukaryota</taxon>
        <taxon>Fungi</taxon>
        <taxon>Dikarya</taxon>
        <taxon>Ascomycota</taxon>
        <taxon>Pezizomycotina</taxon>
        <taxon>Sordariomycetes</taxon>
        <taxon>Hypocreomycetidae</taxon>
        <taxon>Glomerellales</taxon>
        <taxon>Glomerellaceae</taxon>
        <taxon>Colletotrichum</taxon>
        <taxon>Colletotrichum acutatum species complex</taxon>
    </lineage>
</organism>
<keyword evidence="2" id="KW-1185">Reference proteome</keyword>
<dbReference type="EMBL" id="JAHMHS010000138">
    <property type="protein sequence ID" value="KAK1713385.1"/>
    <property type="molecule type" value="Genomic_DNA"/>
</dbReference>
<dbReference type="RefSeq" id="XP_060359711.1">
    <property type="nucleotide sequence ID" value="XM_060515935.1"/>
</dbReference>
<evidence type="ECO:0000313" key="1">
    <source>
        <dbReference type="EMBL" id="KAK1713385.1"/>
    </source>
</evidence>
<protein>
    <recommendedName>
        <fullName evidence="3">Methyltransferase domain-containing protein</fullName>
    </recommendedName>
</protein>
<sequence>MFCLLFIKEECLACRVHNPDKALHNTAVSKTPCPFFLTPFSSNSSAPDFAMAVPSAIQQYPKNDTLAKAWDMLQHTLEIAFGPQSWHLVTEVKLVADFPTNSAIWLTRAAEMRALNGLANAQFIGNRDPQLHPRLDSLNDNICLEVDPNMMWKERKYDLIHSRVIEYIENWPEYLRNVQTCLAPAGMLNIEVVEMIPFTDEGSLPETSPLLQLSRILYEPSETSKIGRVSSNIGRDLNRIGIQSKLVQYRLPVEDCQDEGEIPVGDWLVSTMVKFIEAHVAIAREGPEQPQLDDRLVEAAKLEISNPAFRAYYN</sequence>
<gene>
    <name evidence="1" type="ORF">BDZ83DRAFT_80783</name>
</gene>